<evidence type="ECO:0000313" key="4">
    <source>
        <dbReference type="Proteomes" id="UP000092596"/>
    </source>
</evidence>
<dbReference type="InterPro" id="IPR036249">
    <property type="entry name" value="Thioredoxin-like_sf"/>
</dbReference>
<reference evidence="3 4" key="1">
    <citation type="submission" date="2015-06" db="EMBL/GenBank/DDBJ databases">
        <title>Investigation of pathophysiology for high-risk pregnancy and development of treatment modality based on it.</title>
        <authorList>
            <person name="Kim B.-C."/>
            <person name="Lim S."/>
        </authorList>
    </citation>
    <scope>NUCLEOTIDE SEQUENCE [LARGE SCALE GENOMIC DNA]</scope>
    <source>
        <strain evidence="3 4">AD1-86</strain>
    </source>
</reference>
<dbReference type="KEGG" id="dva:DAD186_01450"/>
<protein>
    <recommendedName>
        <fullName evidence="2">Thioredoxin-like fold domain-containing protein</fullName>
    </recommendedName>
</protein>
<dbReference type="EMBL" id="CP012117">
    <property type="protein sequence ID" value="ANP26704.1"/>
    <property type="molecule type" value="Genomic_DNA"/>
</dbReference>
<sequence>MFHRPWPAAHIVNTFHDFRLSSHGSRGFFNGRRHNSSMTSPKTSHESALSRLVTTRRAALAAGGATAAVLLAACGNSGSKEGKQASDSGASDATPALPEPTQSAAVSVPFDESKPYLEFNPDSEGPVVELLVDYRCPHCKLFAEAQDKDIRELVEKGYINYRVYPRPMLDMRTGLSFSNDTASAVVASWVEDPKLFWDMNEAMFALQPESPEDHTPDTAEVAEAAVKAGASEEVKKAVLDEKYRDYVATIEEVGQERQVGTPTVYIDGEEWMGDGEQPGTLKVDLVKAIAAKAKK</sequence>
<dbReference type="Pfam" id="PF13462">
    <property type="entry name" value="Thioredoxin_4"/>
    <property type="match status" value="1"/>
</dbReference>
<dbReference type="STRING" id="1630135.DAD186_01450"/>
<feature type="domain" description="Thioredoxin-like fold" evidence="2">
    <location>
        <begin position="128"/>
        <end position="271"/>
    </location>
</feature>
<dbReference type="Gene3D" id="3.40.30.10">
    <property type="entry name" value="Glutaredoxin"/>
    <property type="match status" value="1"/>
</dbReference>
<evidence type="ECO:0000313" key="3">
    <source>
        <dbReference type="EMBL" id="ANP26704.1"/>
    </source>
</evidence>
<gene>
    <name evidence="3" type="ORF">DAD186_01450</name>
</gene>
<name>A0A1B0ZFI5_9MICO</name>
<proteinExistence type="predicted"/>
<organism evidence="3 4">
    <name type="scientific">Dermabacter vaginalis</name>
    <dbReference type="NCBI Taxonomy" id="1630135"/>
    <lineage>
        <taxon>Bacteria</taxon>
        <taxon>Bacillati</taxon>
        <taxon>Actinomycetota</taxon>
        <taxon>Actinomycetes</taxon>
        <taxon>Micrococcales</taxon>
        <taxon>Dermabacteraceae</taxon>
        <taxon>Dermabacter</taxon>
    </lineage>
</organism>
<dbReference type="AlphaFoldDB" id="A0A1B0ZFI5"/>
<feature type="region of interest" description="Disordered" evidence="1">
    <location>
        <begin position="80"/>
        <end position="105"/>
    </location>
</feature>
<evidence type="ECO:0000256" key="1">
    <source>
        <dbReference type="SAM" id="MobiDB-lite"/>
    </source>
</evidence>
<dbReference type="Proteomes" id="UP000092596">
    <property type="component" value="Chromosome"/>
</dbReference>
<accession>A0A1B0ZFI5</accession>
<dbReference type="SUPFAM" id="SSF52833">
    <property type="entry name" value="Thioredoxin-like"/>
    <property type="match status" value="1"/>
</dbReference>
<dbReference type="CDD" id="cd02972">
    <property type="entry name" value="DsbA_family"/>
    <property type="match status" value="1"/>
</dbReference>
<evidence type="ECO:0000259" key="2">
    <source>
        <dbReference type="Pfam" id="PF13462"/>
    </source>
</evidence>
<dbReference type="InterPro" id="IPR012336">
    <property type="entry name" value="Thioredoxin-like_fold"/>
</dbReference>